<protein>
    <submittedName>
        <fullName evidence="2">Bgt-20833</fullName>
    </submittedName>
</protein>
<proteinExistence type="predicted"/>
<organism evidence="2 3">
    <name type="scientific">Blumeria graminis f. sp. tritici</name>
    <dbReference type="NCBI Taxonomy" id="62690"/>
    <lineage>
        <taxon>Eukaryota</taxon>
        <taxon>Fungi</taxon>
        <taxon>Dikarya</taxon>
        <taxon>Ascomycota</taxon>
        <taxon>Pezizomycotina</taxon>
        <taxon>Leotiomycetes</taxon>
        <taxon>Erysiphales</taxon>
        <taxon>Erysiphaceae</taxon>
        <taxon>Blumeria</taxon>
    </lineage>
</organism>
<gene>
    <name evidence="2" type="ORF">BGT96224V316_LOCUS5736</name>
</gene>
<keyword evidence="3" id="KW-1185">Reference proteome</keyword>
<dbReference type="Proteomes" id="UP000324639">
    <property type="component" value="Chromosome Bgt_-08"/>
</dbReference>
<sequence length="64" mass="7283">MLIPTQPTCCFWIYFINILLWSGHHGDFLCLASDSSLGSQCGHYVIQWCKGVFQRSSLRASPYV</sequence>
<dbReference type="AlphaFoldDB" id="A0A9X9MK55"/>
<evidence type="ECO:0000313" key="2">
    <source>
        <dbReference type="EMBL" id="VDB90670.1"/>
    </source>
</evidence>
<feature type="signal peptide" evidence="1">
    <location>
        <begin position="1"/>
        <end position="26"/>
    </location>
</feature>
<dbReference type="EMBL" id="LR026991">
    <property type="protein sequence ID" value="VDB90670.1"/>
    <property type="molecule type" value="Genomic_DNA"/>
</dbReference>
<feature type="chain" id="PRO_5040993561" evidence="1">
    <location>
        <begin position="27"/>
        <end position="64"/>
    </location>
</feature>
<evidence type="ECO:0000256" key="1">
    <source>
        <dbReference type="SAM" id="SignalP"/>
    </source>
</evidence>
<reference evidence="2 3" key="1">
    <citation type="submission" date="2018-08" db="EMBL/GenBank/DDBJ databases">
        <authorList>
            <person name="Muller C M."/>
        </authorList>
    </citation>
    <scope>NUCLEOTIDE SEQUENCE [LARGE SCALE GENOMIC DNA]</scope>
</reference>
<name>A0A9X9MK55_BLUGR</name>
<accession>A0A9X9MK55</accession>
<evidence type="ECO:0000313" key="3">
    <source>
        <dbReference type="Proteomes" id="UP000324639"/>
    </source>
</evidence>
<keyword evidence="1" id="KW-0732">Signal</keyword>